<accession>A0A0F3MV23</accession>
<evidence type="ECO:0000313" key="2">
    <source>
        <dbReference type="EMBL" id="KJV59302.1"/>
    </source>
</evidence>
<reference evidence="2 3" key="1">
    <citation type="submission" date="2015-01" db="EMBL/GenBank/DDBJ databases">
        <title>Genome Sequencing of Rickettsiales.</title>
        <authorList>
            <person name="Daugherty S.C."/>
            <person name="Su Q."/>
            <person name="Abolude K."/>
            <person name="Beier-Sexton M."/>
            <person name="Carlyon J.A."/>
            <person name="Carter R."/>
            <person name="Day N.P."/>
            <person name="Dumler S.J."/>
            <person name="Dyachenko V."/>
            <person name="Godinez A."/>
            <person name="Kurtti T.J."/>
            <person name="Lichay M."/>
            <person name="Mullins K.E."/>
            <person name="Ott S."/>
            <person name="Pappas-Brown V."/>
            <person name="Paris D.H."/>
            <person name="Patel P."/>
            <person name="Richards A.L."/>
            <person name="Sadzewicz L."/>
            <person name="Sears K."/>
            <person name="Seidman D."/>
            <person name="Sengamalay N."/>
            <person name="Stenos J."/>
            <person name="Tallon L.J."/>
            <person name="Vincent G."/>
            <person name="Fraser C.M."/>
            <person name="Munderloh U."/>
            <person name="Dunning-Hotopp J.C."/>
        </authorList>
    </citation>
    <scope>NUCLEOTIDE SEQUENCE [LARGE SCALE GENOMIC DNA]</scope>
    <source>
        <strain evidence="2 3">NCH-1</strain>
    </source>
</reference>
<proteinExistence type="predicted"/>
<organism evidence="2 3">
    <name type="scientific">Anaplasma phagocytophilum str. NCH-1</name>
    <dbReference type="NCBI Taxonomy" id="1359161"/>
    <lineage>
        <taxon>Bacteria</taxon>
        <taxon>Pseudomonadati</taxon>
        <taxon>Pseudomonadota</taxon>
        <taxon>Alphaproteobacteria</taxon>
        <taxon>Rickettsiales</taxon>
        <taxon>Anaplasmataceae</taxon>
        <taxon>Anaplasma</taxon>
        <taxon>phagocytophilum group</taxon>
    </lineage>
</organism>
<evidence type="ECO:0000256" key="1">
    <source>
        <dbReference type="SAM" id="MobiDB-lite"/>
    </source>
</evidence>
<evidence type="ECO:0000313" key="3">
    <source>
        <dbReference type="Proteomes" id="UP000033754"/>
    </source>
</evidence>
<gene>
    <name evidence="2" type="ORF">EPHNCH_1649</name>
</gene>
<name>A0A0F3MV23_ANAPH</name>
<sequence>MEISNPNIDKKVCTGTHAKDARDSSGSPHHIRKSLAAETMIQRSVVVLVQSRRIIHLASLLGCWGYERERIGLLEDIMKAC</sequence>
<dbReference type="Proteomes" id="UP000033754">
    <property type="component" value="Unassembled WGS sequence"/>
</dbReference>
<dbReference type="RefSeq" id="WP_045893677.1">
    <property type="nucleotide sequence ID" value="NZ_LANT01000015.1"/>
</dbReference>
<comment type="caution">
    <text evidence="2">The sequence shown here is derived from an EMBL/GenBank/DDBJ whole genome shotgun (WGS) entry which is preliminary data.</text>
</comment>
<dbReference type="PATRIC" id="fig|1359161.3.peg.486"/>
<feature type="compositionally biased region" description="Basic and acidic residues" evidence="1">
    <location>
        <begin position="8"/>
        <end position="23"/>
    </location>
</feature>
<dbReference type="AlphaFoldDB" id="A0A0F3MV23"/>
<feature type="region of interest" description="Disordered" evidence="1">
    <location>
        <begin position="1"/>
        <end position="29"/>
    </location>
</feature>
<dbReference type="EMBL" id="LANT01000015">
    <property type="protein sequence ID" value="KJV59302.1"/>
    <property type="molecule type" value="Genomic_DNA"/>
</dbReference>
<protein>
    <submittedName>
        <fullName evidence="2">Putative p44-76 outer membrane protein, silent</fullName>
    </submittedName>
</protein>